<keyword evidence="1" id="KW-0805">Transcription regulation</keyword>
<evidence type="ECO:0000256" key="4">
    <source>
        <dbReference type="ARBA" id="ARBA00023242"/>
    </source>
</evidence>
<gene>
    <name evidence="6" type="ORF">CLCR_04656</name>
</gene>
<keyword evidence="7" id="KW-1185">Reference proteome</keyword>
<dbReference type="VEuPathDB" id="FungiDB:G647_03306"/>
<dbReference type="PANTHER" id="PTHR47785">
    <property type="entry name" value="ZN(II)2CYS6 TRANSCRIPTION FACTOR (EUROFUNG)-RELATED-RELATED"/>
    <property type="match status" value="1"/>
</dbReference>
<dbReference type="AlphaFoldDB" id="A0A1C1CLJ4"/>
<accession>A0A1C1CLJ4</accession>
<keyword evidence="3" id="KW-0804">Transcription</keyword>
<reference evidence="7" key="1">
    <citation type="submission" date="2015-07" db="EMBL/GenBank/DDBJ databases">
        <authorList>
            <person name="Teixeira M.M."/>
            <person name="Souza R.C."/>
            <person name="Almeida L.G."/>
            <person name="Vicente V.A."/>
            <person name="de Hoog S."/>
            <person name="Bocca A.L."/>
            <person name="de Almeida S.R."/>
            <person name="Vasconcelos A.T."/>
            <person name="Felipe M.S."/>
        </authorList>
    </citation>
    <scope>NUCLEOTIDE SEQUENCE [LARGE SCALE GENOMIC DNA]</scope>
    <source>
        <strain evidence="7">KSF</strain>
    </source>
</reference>
<dbReference type="InterPro" id="IPR053181">
    <property type="entry name" value="EcdB-like_regulator"/>
</dbReference>
<evidence type="ECO:0000313" key="7">
    <source>
        <dbReference type="Proteomes" id="UP000094526"/>
    </source>
</evidence>
<dbReference type="InterPro" id="IPR001138">
    <property type="entry name" value="Zn2Cys6_DnaBD"/>
</dbReference>
<keyword evidence="4" id="KW-0539">Nucleus</keyword>
<proteinExistence type="predicted"/>
<dbReference type="CDD" id="cd00067">
    <property type="entry name" value="GAL4"/>
    <property type="match status" value="1"/>
</dbReference>
<dbReference type="OrthoDB" id="4685598at2759"/>
<evidence type="ECO:0000256" key="2">
    <source>
        <dbReference type="ARBA" id="ARBA00023125"/>
    </source>
</evidence>
<dbReference type="Pfam" id="PF00172">
    <property type="entry name" value="Zn_clus"/>
    <property type="match status" value="1"/>
</dbReference>
<dbReference type="PROSITE" id="PS00463">
    <property type="entry name" value="ZN2_CY6_FUNGAL_1"/>
    <property type="match status" value="1"/>
</dbReference>
<dbReference type="PROSITE" id="PS50048">
    <property type="entry name" value="ZN2_CY6_FUNGAL_2"/>
    <property type="match status" value="1"/>
</dbReference>
<dbReference type="VEuPathDB" id="FungiDB:CLCR_04656"/>
<keyword evidence="2" id="KW-0238">DNA-binding</keyword>
<dbReference type="GO" id="GO:0008270">
    <property type="term" value="F:zinc ion binding"/>
    <property type="evidence" value="ECO:0007669"/>
    <property type="project" value="InterPro"/>
</dbReference>
<evidence type="ECO:0000259" key="5">
    <source>
        <dbReference type="PROSITE" id="PS50048"/>
    </source>
</evidence>
<dbReference type="InterPro" id="IPR036864">
    <property type="entry name" value="Zn2-C6_fun-type_DNA-bd_sf"/>
</dbReference>
<dbReference type="GO" id="GO:0003677">
    <property type="term" value="F:DNA binding"/>
    <property type="evidence" value="ECO:0007669"/>
    <property type="project" value="UniProtKB-KW"/>
</dbReference>
<dbReference type="Gene3D" id="4.10.240.10">
    <property type="entry name" value="Zn(2)-C6 fungal-type DNA-binding domain"/>
    <property type="match status" value="1"/>
</dbReference>
<dbReference type="Proteomes" id="UP000094526">
    <property type="component" value="Unassembled WGS sequence"/>
</dbReference>
<feature type="domain" description="Zn(2)-C6 fungal-type" evidence="5">
    <location>
        <begin position="21"/>
        <end position="51"/>
    </location>
</feature>
<comment type="caution">
    <text evidence="6">The sequence shown here is derived from an EMBL/GenBank/DDBJ whole genome shotgun (WGS) entry which is preliminary data.</text>
</comment>
<evidence type="ECO:0000256" key="1">
    <source>
        <dbReference type="ARBA" id="ARBA00023015"/>
    </source>
</evidence>
<dbReference type="CDD" id="cd12148">
    <property type="entry name" value="fungal_TF_MHR"/>
    <property type="match status" value="1"/>
</dbReference>
<dbReference type="SUPFAM" id="SSF57701">
    <property type="entry name" value="Zn2/Cys6 DNA-binding domain"/>
    <property type="match status" value="1"/>
</dbReference>
<dbReference type="EMBL" id="LGRB01000011">
    <property type="protein sequence ID" value="OCT49388.1"/>
    <property type="molecule type" value="Genomic_DNA"/>
</dbReference>
<organism evidence="6 7">
    <name type="scientific">Cladophialophora carrionii</name>
    <dbReference type="NCBI Taxonomy" id="86049"/>
    <lineage>
        <taxon>Eukaryota</taxon>
        <taxon>Fungi</taxon>
        <taxon>Dikarya</taxon>
        <taxon>Ascomycota</taxon>
        <taxon>Pezizomycotina</taxon>
        <taxon>Eurotiomycetes</taxon>
        <taxon>Chaetothyriomycetidae</taxon>
        <taxon>Chaetothyriales</taxon>
        <taxon>Herpotrichiellaceae</taxon>
        <taxon>Cladophialophora</taxon>
    </lineage>
</organism>
<dbReference type="GO" id="GO:0000981">
    <property type="term" value="F:DNA-binding transcription factor activity, RNA polymerase II-specific"/>
    <property type="evidence" value="ECO:0007669"/>
    <property type="project" value="InterPro"/>
</dbReference>
<sequence length="617" mass="70001">MSPEPIPDRNNRPKRNKTELACDVCRKRKSRCDGRRPACSHCENMGLACVYRPPLTGLETDTSVLARISHLETRVQALDQGRLDSTVATPASENLTVKSWPKVPGFHHAAAHKMFHYWSQLRVNLKLNLAPLTFLRQVDDSDNALFAPDVNMHVSPEIPMSVVARGIESMFENLHRLPFVLRHLFTQGGLTSEACLAVFRRYLGTSPGHDLTLAFNTQCAEELLLQTVALKHLAGVRADYNLNQKADLSFRHVLQHTLVMQAQQSPQALPFKFLFVIILLYLYGRPFHALGLLQGFEPLIHNASPNTQEDLDILSEIDGTPSQRLPNVAVTLAHDIVTTPPHLFENDSTAPTTDDYQPQELQAHLRLRGYMNGILEHFYVVNRAYCRPEDVAGILPNIARRLDVWYWTLPVEMRFPRYPPAFILASSTMSDLMDELKFRYYAAVFLVNRPILYHVLYAEYENAVVSSSTDSSRLDPWVYESCHNCVQMAIMIVLLHSNRQQRNPHECFENWCNLQHLIAAYAIILQVQSSAHMSILLQQGCEADQLLDSAEAVLERGMNRPANIRETLVMLRNVRQNFQKHTPRTPLIGNTFATSPVYSVASHQSHHSHDTKAPTMN</sequence>
<name>A0A1C1CLJ4_9EURO</name>
<evidence type="ECO:0000256" key="3">
    <source>
        <dbReference type="ARBA" id="ARBA00023163"/>
    </source>
</evidence>
<protein>
    <recommendedName>
        <fullName evidence="5">Zn(2)-C6 fungal-type domain-containing protein</fullName>
    </recommendedName>
</protein>
<evidence type="ECO:0000313" key="6">
    <source>
        <dbReference type="EMBL" id="OCT49388.1"/>
    </source>
</evidence>
<dbReference type="SMART" id="SM00066">
    <property type="entry name" value="GAL4"/>
    <property type="match status" value="1"/>
</dbReference>